<feature type="compositionally biased region" description="Low complexity" evidence="1">
    <location>
        <begin position="84"/>
        <end position="93"/>
    </location>
</feature>
<reference evidence="2 3" key="1">
    <citation type="submission" date="2020-05" db="EMBL/GenBank/DDBJ databases">
        <authorList>
            <person name="Whitworth D."/>
        </authorList>
    </citation>
    <scope>NUCLEOTIDE SEQUENCE [LARGE SCALE GENOMIC DNA]</scope>
    <source>
        <strain evidence="2 3">AM005</strain>
    </source>
</reference>
<dbReference type="EMBL" id="JABFNT010000349">
    <property type="protein sequence ID" value="NOJ83996.1"/>
    <property type="molecule type" value="Genomic_DNA"/>
</dbReference>
<feature type="compositionally biased region" description="Acidic residues" evidence="1">
    <location>
        <begin position="37"/>
        <end position="58"/>
    </location>
</feature>
<sequence>ALPPRAAAPPPVPVQRPPRLEPVSPQAFKGSASVPGGEDEEPEEISEDEAQSIDEGDDDSHSRARPQPEEPDEISSDEVEEAEISVSSAAQLVDSDDDLEEADADVAPEPHDEGPAPEPVPSTLNPWFAQLAHGYCPPD</sequence>
<dbReference type="AlphaFoldDB" id="A0A7Y4MV86"/>
<evidence type="ECO:0000313" key="2">
    <source>
        <dbReference type="EMBL" id="NOJ83996.1"/>
    </source>
</evidence>
<feature type="non-terminal residue" evidence="2">
    <location>
        <position position="139"/>
    </location>
</feature>
<proteinExistence type="predicted"/>
<feature type="non-terminal residue" evidence="2">
    <location>
        <position position="1"/>
    </location>
</feature>
<comment type="caution">
    <text evidence="2">The sequence shown here is derived from an EMBL/GenBank/DDBJ whole genome shotgun (WGS) entry which is preliminary data.</text>
</comment>
<name>A0A7Y4MV86_MYXXA</name>
<accession>A0A7Y4MV86</accession>
<gene>
    <name evidence="2" type="ORF">HNV28_37805</name>
</gene>
<evidence type="ECO:0000313" key="3">
    <source>
        <dbReference type="Proteomes" id="UP000533080"/>
    </source>
</evidence>
<dbReference type="GO" id="GO:0016740">
    <property type="term" value="F:transferase activity"/>
    <property type="evidence" value="ECO:0007669"/>
    <property type="project" value="UniProtKB-KW"/>
</dbReference>
<keyword evidence="2" id="KW-0808">Transferase</keyword>
<feature type="region of interest" description="Disordered" evidence="1">
    <location>
        <begin position="1"/>
        <end position="125"/>
    </location>
</feature>
<feature type="compositionally biased region" description="Acidic residues" evidence="1">
    <location>
        <begin position="69"/>
        <end position="83"/>
    </location>
</feature>
<protein>
    <submittedName>
        <fullName evidence="2">Glycosyl transferase family 1</fullName>
    </submittedName>
</protein>
<organism evidence="2 3">
    <name type="scientific">Myxococcus xanthus</name>
    <dbReference type="NCBI Taxonomy" id="34"/>
    <lineage>
        <taxon>Bacteria</taxon>
        <taxon>Pseudomonadati</taxon>
        <taxon>Myxococcota</taxon>
        <taxon>Myxococcia</taxon>
        <taxon>Myxococcales</taxon>
        <taxon>Cystobacterineae</taxon>
        <taxon>Myxococcaceae</taxon>
        <taxon>Myxococcus</taxon>
    </lineage>
</organism>
<dbReference type="Proteomes" id="UP000533080">
    <property type="component" value="Unassembled WGS sequence"/>
</dbReference>
<evidence type="ECO:0000256" key="1">
    <source>
        <dbReference type="SAM" id="MobiDB-lite"/>
    </source>
</evidence>
<feature type="compositionally biased region" description="Acidic residues" evidence="1">
    <location>
        <begin position="94"/>
        <end position="106"/>
    </location>
</feature>
<feature type="compositionally biased region" description="Pro residues" evidence="1">
    <location>
        <begin position="1"/>
        <end position="16"/>
    </location>
</feature>
<feature type="compositionally biased region" description="Basic and acidic residues" evidence="1">
    <location>
        <begin position="59"/>
        <end position="68"/>
    </location>
</feature>